<reference evidence="2" key="1">
    <citation type="submission" date="2018-11" db="EMBL/GenBank/DDBJ databases">
        <authorList>
            <consortium name="Pathogen Informatics"/>
        </authorList>
    </citation>
    <scope>NUCLEOTIDE SEQUENCE</scope>
</reference>
<protein>
    <submittedName>
        <fullName evidence="2">Uncharacterized protein</fullName>
    </submittedName>
</protein>
<feature type="compositionally biased region" description="Polar residues" evidence="1">
    <location>
        <begin position="18"/>
        <end position="28"/>
    </location>
</feature>
<accession>A0A3S5C8V7</accession>
<feature type="region of interest" description="Disordered" evidence="1">
    <location>
        <begin position="6"/>
        <end position="33"/>
    </location>
</feature>
<evidence type="ECO:0000313" key="2">
    <source>
        <dbReference type="EMBL" id="VEL42957.1"/>
    </source>
</evidence>
<organism evidence="2 3">
    <name type="scientific">Protopolystoma xenopodis</name>
    <dbReference type="NCBI Taxonomy" id="117903"/>
    <lineage>
        <taxon>Eukaryota</taxon>
        <taxon>Metazoa</taxon>
        <taxon>Spiralia</taxon>
        <taxon>Lophotrochozoa</taxon>
        <taxon>Platyhelminthes</taxon>
        <taxon>Monogenea</taxon>
        <taxon>Polyopisthocotylea</taxon>
        <taxon>Polystomatidea</taxon>
        <taxon>Polystomatidae</taxon>
        <taxon>Protopolystoma</taxon>
    </lineage>
</organism>
<name>A0A3S5C8V7_9PLAT</name>
<proteinExistence type="predicted"/>
<gene>
    <name evidence="2" type="ORF">PXEA_LOCUS36397</name>
</gene>
<sequence length="110" mass="11793">MCWLHQACRKPSRRPSGNAANQRSTDMATQPLPFGVDTKKIKLPLLEIGDIFFACSQCHSSSGSSASSCCCGRVQMAAVSRPIIALPEQHLSSRVCNPIDPVGANQPPMP</sequence>
<evidence type="ECO:0000256" key="1">
    <source>
        <dbReference type="SAM" id="MobiDB-lite"/>
    </source>
</evidence>
<evidence type="ECO:0000313" key="3">
    <source>
        <dbReference type="Proteomes" id="UP000784294"/>
    </source>
</evidence>
<feature type="non-terminal residue" evidence="2">
    <location>
        <position position="1"/>
    </location>
</feature>
<comment type="caution">
    <text evidence="2">The sequence shown here is derived from an EMBL/GenBank/DDBJ whole genome shotgun (WGS) entry which is preliminary data.</text>
</comment>
<keyword evidence="3" id="KW-1185">Reference proteome</keyword>
<dbReference type="EMBL" id="CAAALY010277853">
    <property type="protein sequence ID" value="VEL42957.1"/>
    <property type="molecule type" value="Genomic_DNA"/>
</dbReference>
<dbReference type="AlphaFoldDB" id="A0A3S5C8V7"/>
<dbReference type="Proteomes" id="UP000784294">
    <property type="component" value="Unassembled WGS sequence"/>
</dbReference>